<dbReference type="Proteomes" id="UP000315783">
    <property type="component" value="Unassembled WGS sequence"/>
</dbReference>
<dbReference type="EMBL" id="SPUK01000002">
    <property type="protein sequence ID" value="TQV99794.1"/>
    <property type="molecule type" value="Genomic_DNA"/>
</dbReference>
<sequence>MEPAPKTFLFVNKTQSSRILSRAEGAERIHVQSHSQQARRSRESTAAVAAHQPWTVTTHVVNSQSGAAPRKAKARSIQARSSSEHYFPMMALSQATGSHRRQVARMVGSQTLTQCPSRNGSDPFNCTIAGSDISHYHHVVMGFVAGQSTKTTFFAEAFAPAGMQRRPLPMRHDAALANRLRGCIQDKALMYSTLAYGANLLGWMGGVSDAFKPAEHFTVQAIQAVRRRIVSPPTSSANPRGEPDSQLALSIYSLAISELWKVMPLMRNRSAGTNASPWSMQPKQLAPTSRMHLQALLELVNNSGGWGAFDPYVLESAILVDKYLACWEWTTPLIAISSLPAEYNLPVADFDPTTIGLGRKLLAMNLNPQVTNSIQGIVRYIYLAKQAWALAPLPFDVQSSLFFQLQRLMYELLCYTGLEPVDNCVRVAALVFLQANMLYRGAHICAATLTSQLRPALMLARFWEDTFDPGLRFWCLTSALLLTEPSPDDDWFRAMLPGYLDEISQSSSSLDDARTCLEEYLYLDERQGNQLADV</sequence>
<dbReference type="STRING" id="43265.A0A545VDL3"/>
<evidence type="ECO:0000313" key="2">
    <source>
        <dbReference type="Proteomes" id="UP000315783"/>
    </source>
</evidence>
<proteinExistence type="predicted"/>
<reference evidence="1 2" key="1">
    <citation type="journal article" date="2019" name="Appl. Microbiol. Biotechnol.">
        <title>Genome sequence of Isaria javanica and comparative genome analysis insights into family S53 peptidase evolution in fungal entomopathogens.</title>
        <authorList>
            <person name="Lin R."/>
            <person name="Zhang X."/>
            <person name="Xin B."/>
            <person name="Zou M."/>
            <person name="Gao Y."/>
            <person name="Qin F."/>
            <person name="Hu Q."/>
            <person name="Xie B."/>
            <person name="Cheng X."/>
        </authorList>
    </citation>
    <scope>NUCLEOTIDE SEQUENCE [LARGE SCALE GENOMIC DNA]</scope>
    <source>
        <strain evidence="1 2">IJ1G</strain>
    </source>
</reference>
<name>A0A545VDL3_9HYPO</name>
<keyword evidence="2" id="KW-1185">Reference proteome</keyword>
<organism evidence="1 2">
    <name type="scientific">Cordyceps javanica</name>
    <dbReference type="NCBI Taxonomy" id="43265"/>
    <lineage>
        <taxon>Eukaryota</taxon>
        <taxon>Fungi</taxon>
        <taxon>Dikarya</taxon>
        <taxon>Ascomycota</taxon>
        <taxon>Pezizomycotina</taxon>
        <taxon>Sordariomycetes</taxon>
        <taxon>Hypocreomycetidae</taxon>
        <taxon>Hypocreales</taxon>
        <taxon>Cordycipitaceae</taxon>
        <taxon>Cordyceps</taxon>
    </lineage>
</organism>
<evidence type="ECO:0000313" key="1">
    <source>
        <dbReference type="EMBL" id="TQV99794.1"/>
    </source>
</evidence>
<accession>A0A545VDL3</accession>
<comment type="caution">
    <text evidence="1">The sequence shown here is derived from an EMBL/GenBank/DDBJ whole genome shotgun (WGS) entry which is preliminary data.</text>
</comment>
<gene>
    <name evidence="1" type="ORF">IF1G_02009</name>
</gene>
<protein>
    <submittedName>
        <fullName evidence="1">Uncharacterized protein</fullName>
    </submittedName>
</protein>
<dbReference type="AlphaFoldDB" id="A0A545VDL3"/>